<dbReference type="AlphaFoldDB" id="A0A1Y2B809"/>
<evidence type="ECO:0000313" key="2">
    <source>
        <dbReference type="Proteomes" id="UP000193642"/>
    </source>
</evidence>
<protein>
    <submittedName>
        <fullName evidence="1">Uncharacterized protein</fullName>
    </submittedName>
</protein>
<sequence length="94" mass="11065">MSSHEQRGPSIGTEKEQRQFVVQLMLRLRRESVGQSLSMWLKWLLLLLLCSSWCVSEKWVVFSLILNYFFFLLMPKETQPEQPLLWPLGLSHSA</sequence>
<organism evidence="1 2">
    <name type="scientific">Rhizoclosmatium globosum</name>
    <dbReference type="NCBI Taxonomy" id="329046"/>
    <lineage>
        <taxon>Eukaryota</taxon>
        <taxon>Fungi</taxon>
        <taxon>Fungi incertae sedis</taxon>
        <taxon>Chytridiomycota</taxon>
        <taxon>Chytridiomycota incertae sedis</taxon>
        <taxon>Chytridiomycetes</taxon>
        <taxon>Chytridiales</taxon>
        <taxon>Chytriomycetaceae</taxon>
        <taxon>Rhizoclosmatium</taxon>
    </lineage>
</organism>
<proteinExistence type="predicted"/>
<accession>A0A1Y2B809</accession>
<comment type="caution">
    <text evidence="1">The sequence shown here is derived from an EMBL/GenBank/DDBJ whole genome shotgun (WGS) entry which is preliminary data.</text>
</comment>
<keyword evidence="2" id="KW-1185">Reference proteome</keyword>
<reference evidence="1 2" key="1">
    <citation type="submission" date="2016-07" db="EMBL/GenBank/DDBJ databases">
        <title>Pervasive Adenine N6-methylation of Active Genes in Fungi.</title>
        <authorList>
            <consortium name="DOE Joint Genome Institute"/>
            <person name="Mondo S.J."/>
            <person name="Dannebaum R.O."/>
            <person name="Kuo R.C."/>
            <person name="Labutti K."/>
            <person name="Haridas S."/>
            <person name="Kuo A."/>
            <person name="Salamov A."/>
            <person name="Ahrendt S.R."/>
            <person name="Lipzen A."/>
            <person name="Sullivan W."/>
            <person name="Andreopoulos W.B."/>
            <person name="Clum A."/>
            <person name="Lindquist E."/>
            <person name="Daum C."/>
            <person name="Ramamoorthy G.K."/>
            <person name="Gryganskyi A."/>
            <person name="Culley D."/>
            <person name="Magnuson J.K."/>
            <person name="James T.Y."/>
            <person name="O'Malley M.A."/>
            <person name="Stajich J.E."/>
            <person name="Spatafora J.W."/>
            <person name="Visel A."/>
            <person name="Grigoriev I.V."/>
        </authorList>
    </citation>
    <scope>NUCLEOTIDE SEQUENCE [LARGE SCALE GENOMIC DNA]</scope>
    <source>
        <strain evidence="1 2">JEL800</strain>
    </source>
</reference>
<name>A0A1Y2B809_9FUNG</name>
<dbReference type="Proteomes" id="UP000193642">
    <property type="component" value="Unassembled WGS sequence"/>
</dbReference>
<dbReference type="EMBL" id="MCGO01000080">
    <property type="protein sequence ID" value="ORY30953.1"/>
    <property type="molecule type" value="Genomic_DNA"/>
</dbReference>
<gene>
    <name evidence="1" type="ORF">BCR33DRAFT_563363</name>
</gene>
<evidence type="ECO:0000313" key="1">
    <source>
        <dbReference type="EMBL" id="ORY30953.1"/>
    </source>
</evidence>